<evidence type="ECO:0000256" key="4">
    <source>
        <dbReference type="ARBA" id="ARBA00022448"/>
    </source>
</evidence>
<dbReference type="InterPro" id="IPR057476">
    <property type="entry name" value="Cux_N"/>
</dbReference>
<evidence type="ECO:0000256" key="7">
    <source>
        <dbReference type="ARBA" id="ARBA00023034"/>
    </source>
</evidence>
<sequence>MASGEAALPPALQIWAKLCGSAAEFEQVWREVEERQAQSIASKKRLADDTRSFEKLSEAERTSGTPALLKAYQTEINTVSKRAKYAEAALSELLSLLRGVPAATAVQEELRQYYSGQAASKAGGKAVRDIEETLRQREVQVTKLAEAAADLEAELQTMKNQDVTVRRLQKQIKDLEAGNSADSADIRRQKDEEWAKRVEDLRQEFVMERERQGQALEQLAQRCEARDEEVQRLRQERLEEQRRAEEAALARSLEVDALNSDLERAQAELERERLQRAEVKALPAQQAQGSVKVLQSLLDCAQQRALGLEREAGDLRRQLAEAEARAQRREADFGLERGELADAVAAKDAEVQGLREQLALRPSFDEVAELRQQLRNVEAVELSDEGAAATDLERRLLQRQKGLEGQLSEARVRMGELSAEAAELREKLRAAEDEGKDLRRLVERLEGQLVGGGPGAGGPPPTAAPTASEPPSLEALLPSVGSGLPSAAREAMPSMLEIVTGQRDRLRERLGDLEQERDRWRTSAEEERKRAEALHKDNVRLLERARYLQSMQPNGAGLGRARGKAPGAADRDLESRYGAAYEDTLGPSNPWEQFREDEKARRVASLGVGERGLVLVGSALLSSKVVRLFALGYLLAMHLLVFAVLMRLAQMHHNC</sequence>
<organism evidence="15">
    <name type="scientific">Alexandrium monilatum</name>
    <dbReference type="NCBI Taxonomy" id="311494"/>
    <lineage>
        <taxon>Eukaryota</taxon>
        <taxon>Sar</taxon>
        <taxon>Alveolata</taxon>
        <taxon>Dinophyceae</taxon>
        <taxon>Gonyaulacales</taxon>
        <taxon>Pyrocystaceae</taxon>
        <taxon>Alexandrium</taxon>
    </lineage>
</organism>
<evidence type="ECO:0000256" key="8">
    <source>
        <dbReference type="ARBA" id="ARBA00023054"/>
    </source>
</evidence>
<evidence type="ECO:0000259" key="13">
    <source>
        <dbReference type="Pfam" id="PF08172"/>
    </source>
</evidence>
<name>A0A7S4W208_9DINO</name>
<evidence type="ECO:0000256" key="3">
    <source>
        <dbReference type="ARBA" id="ARBA00018691"/>
    </source>
</evidence>
<dbReference type="EMBL" id="HBNR01063968">
    <property type="protein sequence ID" value="CAE4634804.1"/>
    <property type="molecule type" value="Transcribed_RNA"/>
</dbReference>
<feature type="coiled-coil region" evidence="10">
    <location>
        <begin position="407"/>
        <end position="448"/>
    </location>
</feature>
<dbReference type="GO" id="GO:0000139">
    <property type="term" value="C:Golgi membrane"/>
    <property type="evidence" value="ECO:0007669"/>
    <property type="project" value="UniProtKB-SubCell"/>
</dbReference>
<keyword evidence="6 12" id="KW-1133">Transmembrane helix</keyword>
<dbReference type="AlphaFoldDB" id="A0A7S4W208"/>
<dbReference type="PANTHER" id="PTHR14043">
    <property type="entry name" value="CCAAT DISPLACEMENT PROTEIN-RELATED"/>
    <property type="match status" value="1"/>
</dbReference>
<evidence type="ECO:0000313" key="15">
    <source>
        <dbReference type="EMBL" id="CAE4634804.1"/>
    </source>
</evidence>
<dbReference type="Pfam" id="PF08172">
    <property type="entry name" value="CASP_C"/>
    <property type="match status" value="1"/>
</dbReference>
<evidence type="ECO:0000256" key="2">
    <source>
        <dbReference type="ARBA" id="ARBA00006415"/>
    </source>
</evidence>
<keyword evidence="9 12" id="KW-0472">Membrane</keyword>
<comment type="similarity">
    <text evidence="2">Belongs to the CASP family.</text>
</comment>
<feature type="domain" description="CASP C-terminal" evidence="13">
    <location>
        <begin position="424"/>
        <end position="651"/>
    </location>
</feature>
<feature type="domain" description="Cux N-terminal" evidence="14">
    <location>
        <begin position="13"/>
        <end position="101"/>
    </location>
</feature>
<evidence type="ECO:0000256" key="1">
    <source>
        <dbReference type="ARBA" id="ARBA00004409"/>
    </source>
</evidence>
<evidence type="ECO:0000256" key="9">
    <source>
        <dbReference type="ARBA" id="ARBA00023136"/>
    </source>
</evidence>
<evidence type="ECO:0000259" key="14">
    <source>
        <dbReference type="Pfam" id="PF25398"/>
    </source>
</evidence>
<proteinExistence type="inferred from homology"/>
<keyword evidence="5 12" id="KW-0812">Transmembrane</keyword>
<accession>A0A7S4W208</accession>
<dbReference type="Pfam" id="PF25398">
    <property type="entry name" value="CUX1_N"/>
    <property type="match status" value="1"/>
</dbReference>
<dbReference type="GO" id="GO:0006891">
    <property type="term" value="P:intra-Golgi vesicle-mediated transport"/>
    <property type="evidence" value="ECO:0007669"/>
    <property type="project" value="InterPro"/>
</dbReference>
<feature type="coiled-coil region" evidence="10">
    <location>
        <begin position="134"/>
        <end position="178"/>
    </location>
</feature>
<feature type="coiled-coil region" evidence="10">
    <location>
        <begin position="216"/>
        <end position="332"/>
    </location>
</feature>
<evidence type="ECO:0000256" key="10">
    <source>
        <dbReference type="SAM" id="Coils"/>
    </source>
</evidence>
<keyword evidence="4" id="KW-0813">Transport</keyword>
<dbReference type="InterPro" id="IPR012955">
    <property type="entry name" value="CASP_C"/>
</dbReference>
<evidence type="ECO:0000256" key="5">
    <source>
        <dbReference type="ARBA" id="ARBA00022692"/>
    </source>
</evidence>
<dbReference type="PANTHER" id="PTHR14043:SF2">
    <property type="entry name" value="HOMEOBOX PROTEIN CUT"/>
    <property type="match status" value="1"/>
</dbReference>
<feature type="transmembrane region" description="Helical" evidence="12">
    <location>
        <begin position="628"/>
        <end position="649"/>
    </location>
</feature>
<keyword evidence="7" id="KW-0333">Golgi apparatus</keyword>
<keyword evidence="8 10" id="KW-0175">Coiled coil</keyword>
<protein>
    <recommendedName>
        <fullName evidence="3">Protein CASP</fullName>
    </recommendedName>
</protein>
<feature type="coiled-coil region" evidence="10">
    <location>
        <begin position="496"/>
        <end position="544"/>
    </location>
</feature>
<feature type="region of interest" description="Disordered" evidence="11">
    <location>
        <begin position="448"/>
        <end position="474"/>
    </location>
</feature>
<comment type="subcellular location">
    <subcellularLocation>
        <location evidence="1">Golgi apparatus membrane</location>
        <topology evidence="1">Single-pass type IV membrane protein</topology>
    </subcellularLocation>
</comment>
<reference evidence="15" key="1">
    <citation type="submission" date="2021-01" db="EMBL/GenBank/DDBJ databases">
        <authorList>
            <person name="Corre E."/>
            <person name="Pelletier E."/>
            <person name="Niang G."/>
            <person name="Scheremetjew M."/>
            <person name="Finn R."/>
            <person name="Kale V."/>
            <person name="Holt S."/>
            <person name="Cochrane G."/>
            <person name="Meng A."/>
            <person name="Brown T."/>
            <person name="Cohen L."/>
        </authorList>
    </citation>
    <scope>NUCLEOTIDE SEQUENCE</scope>
    <source>
        <strain evidence="15">CCMP3105</strain>
    </source>
</reference>
<gene>
    <name evidence="15" type="ORF">AMON00008_LOCUS45150</name>
</gene>
<evidence type="ECO:0000256" key="6">
    <source>
        <dbReference type="ARBA" id="ARBA00022989"/>
    </source>
</evidence>
<evidence type="ECO:0000256" key="12">
    <source>
        <dbReference type="SAM" id="Phobius"/>
    </source>
</evidence>
<evidence type="ECO:0000256" key="11">
    <source>
        <dbReference type="SAM" id="MobiDB-lite"/>
    </source>
</evidence>